<name>A0A6B9XIJ5_9VIRU</name>
<dbReference type="RefSeq" id="YP_010087908.1">
    <property type="nucleotide sequence ID" value="NC_055603.1"/>
</dbReference>
<evidence type="ECO:0000313" key="2">
    <source>
        <dbReference type="Proteomes" id="UP000678193"/>
    </source>
</evidence>
<keyword evidence="2" id="KW-1185">Reference proteome</keyword>
<sequence>MLRYFSVKGLKDQNFKKFDSEKPYDFKKSIAKCADYA</sequence>
<accession>A0A6B9XIJ5</accession>
<proteinExistence type="predicted"/>
<dbReference type="EMBL" id="MN803438">
    <property type="protein sequence ID" value="QHR78580.1"/>
    <property type="molecule type" value="Genomic_DNA"/>
</dbReference>
<evidence type="ECO:0000313" key="1">
    <source>
        <dbReference type="EMBL" id="QHR78580.1"/>
    </source>
</evidence>
<dbReference type="KEGG" id="vg:65103241"/>
<organism evidence="1 2">
    <name type="scientific">Lymphocystis disease virus 4</name>
    <dbReference type="NCBI Taxonomy" id="2704413"/>
    <lineage>
        <taxon>Viruses</taxon>
        <taxon>Varidnaviria</taxon>
        <taxon>Bamfordvirae</taxon>
        <taxon>Nucleocytoviricota</taxon>
        <taxon>Megaviricetes</taxon>
        <taxon>Pimascovirales</taxon>
        <taxon>Pimascovirales incertae sedis</taxon>
        <taxon>Iridoviridae</taxon>
        <taxon>Alphairidovirinae</taxon>
        <taxon>Lymphocystivirus</taxon>
        <taxon>Lymphocystivirus micropogonias1</taxon>
    </lineage>
</organism>
<dbReference type="GeneID" id="65103241"/>
<reference evidence="1" key="1">
    <citation type="journal article" date="2020" name="Arch. Virol.">
        <title>Complete genome sequence and analysis of a novel lymphocystivirus detected in whitemouth croaker (Micropogonias furnieri): lymphocystis disease virus 4.</title>
        <authorList>
            <person name="Doszpoly A."/>
            <person name="Kajan G.L."/>
            <person name="Puentes R."/>
            <person name="Perretta A."/>
        </authorList>
    </citation>
    <scope>NUCLEOTIDE SEQUENCE</scope>
    <source>
        <strain evidence="1">LCDV-WC</strain>
    </source>
</reference>
<dbReference type="Proteomes" id="UP000678193">
    <property type="component" value="Segment"/>
</dbReference>
<protein>
    <submittedName>
        <fullName evidence="1">Uncharacterized protein</fullName>
    </submittedName>
</protein>